<dbReference type="EMBL" id="ACQT01000018">
    <property type="protein sequence ID" value="EER61394.1"/>
    <property type="molecule type" value="Genomic_DNA"/>
</dbReference>
<dbReference type="PANTHER" id="PTHR13947:SF37">
    <property type="entry name" value="LD18367P"/>
    <property type="match status" value="1"/>
</dbReference>
<evidence type="ECO:0000313" key="5">
    <source>
        <dbReference type="Proteomes" id="UP000003856"/>
    </source>
</evidence>
<dbReference type="Pfam" id="PF00583">
    <property type="entry name" value="Acetyltransf_1"/>
    <property type="match status" value="1"/>
</dbReference>
<reference evidence="4 5" key="1">
    <citation type="submission" date="2009-05" db="EMBL/GenBank/DDBJ databases">
        <title>The draft genome of Acidovorax delafieldii 2AN.</title>
        <authorList>
            <consortium name="US DOE Joint Genome Institute (JGI-PGF)"/>
            <person name="Lucas S."/>
            <person name="Copeland A."/>
            <person name="Lapidus A."/>
            <person name="Glavina del Rio T."/>
            <person name="Tice H."/>
            <person name="Bruce D."/>
            <person name="Goodwin L."/>
            <person name="Pitluck S."/>
            <person name="Larimer F."/>
            <person name="Land M.L."/>
            <person name="Hauser L."/>
            <person name="Shelobolina E.S."/>
            <person name="Picardal F."/>
            <person name="Roden E."/>
            <person name="Emerson D."/>
        </authorList>
    </citation>
    <scope>NUCLEOTIDE SEQUENCE [LARGE SCALE GENOMIC DNA]</scope>
    <source>
        <strain evidence="4 5">2AN</strain>
    </source>
</reference>
<dbReference type="InterPro" id="IPR000835">
    <property type="entry name" value="HTH_MarR-typ"/>
</dbReference>
<protein>
    <submittedName>
        <fullName evidence="4">Transcriptional regulator, MarR family with acetyltransferase activity</fullName>
    </submittedName>
</protein>
<dbReference type="InterPro" id="IPR050769">
    <property type="entry name" value="NAT_camello-type"/>
</dbReference>
<organism evidence="4 5">
    <name type="scientific">Acidovorax delafieldii 2AN</name>
    <dbReference type="NCBI Taxonomy" id="573060"/>
    <lineage>
        <taxon>Bacteria</taxon>
        <taxon>Pseudomonadati</taxon>
        <taxon>Pseudomonadota</taxon>
        <taxon>Betaproteobacteria</taxon>
        <taxon>Burkholderiales</taxon>
        <taxon>Comamonadaceae</taxon>
        <taxon>Acidovorax</taxon>
    </lineage>
</organism>
<accession>C5T2C7</accession>
<proteinExistence type="predicted"/>
<dbReference type="PROSITE" id="PS51186">
    <property type="entry name" value="GNAT"/>
    <property type="match status" value="1"/>
</dbReference>
<name>C5T2C7_ACIDE</name>
<dbReference type="PANTHER" id="PTHR13947">
    <property type="entry name" value="GNAT FAMILY N-ACETYLTRANSFERASE"/>
    <property type="match status" value="1"/>
</dbReference>
<feature type="domain" description="N-acetyltransferase" evidence="3">
    <location>
        <begin position="183"/>
        <end position="339"/>
    </location>
</feature>
<dbReference type="Proteomes" id="UP000003856">
    <property type="component" value="Unassembled WGS sequence"/>
</dbReference>
<comment type="caution">
    <text evidence="4">The sequence shown here is derived from an EMBL/GenBank/DDBJ whole genome shotgun (WGS) entry which is preliminary data.</text>
</comment>
<dbReference type="Gene3D" id="1.10.10.10">
    <property type="entry name" value="Winged helix-like DNA-binding domain superfamily/Winged helix DNA-binding domain"/>
    <property type="match status" value="1"/>
</dbReference>
<dbReference type="InterPro" id="IPR036388">
    <property type="entry name" value="WH-like_DNA-bd_sf"/>
</dbReference>
<dbReference type="GO" id="GO:0003700">
    <property type="term" value="F:DNA-binding transcription factor activity"/>
    <property type="evidence" value="ECO:0007669"/>
    <property type="project" value="InterPro"/>
</dbReference>
<dbReference type="SUPFAM" id="SSF55729">
    <property type="entry name" value="Acyl-CoA N-acyltransferases (Nat)"/>
    <property type="match status" value="1"/>
</dbReference>
<gene>
    <name evidence="4" type="ORF">AcdelDRAFT_1057</name>
</gene>
<dbReference type="SUPFAM" id="SSF46785">
    <property type="entry name" value="Winged helix' DNA-binding domain"/>
    <property type="match status" value="1"/>
</dbReference>
<evidence type="ECO:0000259" key="2">
    <source>
        <dbReference type="PROSITE" id="PS50995"/>
    </source>
</evidence>
<dbReference type="PROSITE" id="PS50995">
    <property type="entry name" value="HTH_MARR_2"/>
    <property type="match status" value="1"/>
</dbReference>
<dbReference type="InterPro" id="IPR000182">
    <property type="entry name" value="GNAT_dom"/>
</dbReference>
<dbReference type="InterPro" id="IPR036390">
    <property type="entry name" value="WH_DNA-bd_sf"/>
</dbReference>
<dbReference type="SMART" id="SM00347">
    <property type="entry name" value="HTH_MARR"/>
    <property type="match status" value="1"/>
</dbReference>
<dbReference type="PATRIC" id="fig|573060.9.peg.4149"/>
<evidence type="ECO:0000259" key="3">
    <source>
        <dbReference type="PROSITE" id="PS51186"/>
    </source>
</evidence>
<evidence type="ECO:0000256" key="1">
    <source>
        <dbReference type="ARBA" id="ARBA00022679"/>
    </source>
</evidence>
<feature type="domain" description="HTH marR-type" evidence="2">
    <location>
        <begin position="34"/>
        <end position="168"/>
    </location>
</feature>
<dbReference type="CDD" id="cd04301">
    <property type="entry name" value="NAT_SF"/>
    <property type="match status" value="1"/>
</dbReference>
<dbReference type="Gene3D" id="3.40.630.30">
    <property type="match status" value="1"/>
</dbReference>
<evidence type="ECO:0000313" key="4">
    <source>
        <dbReference type="EMBL" id="EER61394.1"/>
    </source>
</evidence>
<sequence>MHGGRRYLLLSTIYMTLAGMNTPPNPSAPHHPPSAAAVKAVRRFNRFFTRRAGVLAPYLGSPLSLTEVRVLYELAHRKTPVASELARDLGLDGGYLSRILRRFEAAGWLRRSASPRDARQSVLALTPEGRDTFEPLQQRSRDEAAALLAPLPPAHQQELVAAMERIEALLDPAHAAQAPTRLAVLRDLQPGDIGWVVQQHGEIYWREYGWDSRFEALVADIAAQFVRKFQPAWEKAWIAELGGERVGAVFVVRKSATTAQLRMLILSPQARGLGLGARLTDECIAFARAKGYRKMVLWTNSCLTTARSIYARRGFRLEKSEAYEGFGQSLVGETWSLKL</sequence>
<dbReference type="Pfam" id="PF01047">
    <property type="entry name" value="MarR"/>
    <property type="match status" value="1"/>
</dbReference>
<dbReference type="AlphaFoldDB" id="C5T2C7"/>
<dbReference type="GO" id="GO:0008080">
    <property type="term" value="F:N-acetyltransferase activity"/>
    <property type="evidence" value="ECO:0007669"/>
    <property type="project" value="InterPro"/>
</dbReference>
<keyword evidence="5" id="KW-1185">Reference proteome</keyword>
<dbReference type="InterPro" id="IPR016181">
    <property type="entry name" value="Acyl_CoA_acyltransferase"/>
</dbReference>
<keyword evidence="1 4" id="KW-0808">Transferase</keyword>